<reference evidence="2 3" key="1">
    <citation type="submission" date="2019-05" db="EMBL/GenBank/DDBJ databases">
        <title>Another draft genome of Portunus trituberculatus and its Hox gene families provides insights of decapod evolution.</title>
        <authorList>
            <person name="Jeong J.-H."/>
            <person name="Song I."/>
            <person name="Kim S."/>
            <person name="Choi T."/>
            <person name="Kim D."/>
            <person name="Ryu S."/>
            <person name="Kim W."/>
        </authorList>
    </citation>
    <scope>NUCLEOTIDE SEQUENCE [LARGE SCALE GENOMIC DNA]</scope>
    <source>
        <tissue evidence="2">Muscle</tissue>
    </source>
</reference>
<accession>A0A5B7HA24</accession>
<gene>
    <name evidence="2" type="ORF">E2C01_062098</name>
</gene>
<evidence type="ECO:0000313" key="2">
    <source>
        <dbReference type="EMBL" id="MPC67912.1"/>
    </source>
</evidence>
<dbReference type="Proteomes" id="UP000324222">
    <property type="component" value="Unassembled WGS sequence"/>
</dbReference>
<dbReference type="AlphaFoldDB" id="A0A5B7HA24"/>
<dbReference type="EMBL" id="VSRR010026966">
    <property type="protein sequence ID" value="MPC67912.1"/>
    <property type="molecule type" value="Genomic_DNA"/>
</dbReference>
<name>A0A5B7HA24_PORTR</name>
<keyword evidence="3" id="KW-1185">Reference proteome</keyword>
<proteinExistence type="predicted"/>
<comment type="caution">
    <text evidence="2">The sequence shown here is derived from an EMBL/GenBank/DDBJ whole genome shotgun (WGS) entry which is preliminary data.</text>
</comment>
<evidence type="ECO:0000256" key="1">
    <source>
        <dbReference type="SAM" id="MobiDB-lite"/>
    </source>
</evidence>
<organism evidence="2 3">
    <name type="scientific">Portunus trituberculatus</name>
    <name type="common">Swimming crab</name>
    <name type="synonym">Neptunus trituberculatus</name>
    <dbReference type="NCBI Taxonomy" id="210409"/>
    <lineage>
        <taxon>Eukaryota</taxon>
        <taxon>Metazoa</taxon>
        <taxon>Ecdysozoa</taxon>
        <taxon>Arthropoda</taxon>
        <taxon>Crustacea</taxon>
        <taxon>Multicrustacea</taxon>
        <taxon>Malacostraca</taxon>
        <taxon>Eumalacostraca</taxon>
        <taxon>Eucarida</taxon>
        <taxon>Decapoda</taxon>
        <taxon>Pleocyemata</taxon>
        <taxon>Brachyura</taxon>
        <taxon>Eubrachyura</taxon>
        <taxon>Portunoidea</taxon>
        <taxon>Portunidae</taxon>
        <taxon>Portuninae</taxon>
        <taxon>Portunus</taxon>
    </lineage>
</organism>
<feature type="compositionally biased region" description="Polar residues" evidence="1">
    <location>
        <begin position="71"/>
        <end position="91"/>
    </location>
</feature>
<feature type="region of interest" description="Disordered" evidence="1">
    <location>
        <begin position="55"/>
        <end position="91"/>
    </location>
</feature>
<evidence type="ECO:0000313" key="3">
    <source>
        <dbReference type="Proteomes" id="UP000324222"/>
    </source>
</evidence>
<protein>
    <submittedName>
        <fullName evidence="2">Uncharacterized protein</fullName>
    </submittedName>
</protein>
<sequence length="91" mass="9925">MQPWQNETNLNAAMLPENLGITQQLFERSQQIQHMFTHMLTMSTDVMLTLAAKGTSPITESETASGRGGNLSVSSVSEPGQSHQGEYENTA</sequence>